<keyword evidence="5 7" id="KW-0413">Isomerase</keyword>
<organism evidence="8 9">
    <name type="scientific">Pistricoccus aurantiacus</name>
    <dbReference type="NCBI Taxonomy" id="1883414"/>
    <lineage>
        <taxon>Bacteria</taxon>
        <taxon>Pseudomonadati</taxon>
        <taxon>Pseudomonadota</taxon>
        <taxon>Gammaproteobacteria</taxon>
        <taxon>Oceanospirillales</taxon>
        <taxon>Halomonadaceae</taxon>
        <taxon>Pistricoccus</taxon>
    </lineage>
</organism>
<evidence type="ECO:0000256" key="3">
    <source>
        <dbReference type="ARBA" id="ARBA00022960"/>
    </source>
</evidence>
<gene>
    <name evidence="7" type="primary">murI</name>
    <name evidence="8" type="ORF">FGL86_10395</name>
</gene>
<accession>A0A5B8SS19</accession>
<dbReference type="GO" id="GO:0008881">
    <property type="term" value="F:glutamate racemase activity"/>
    <property type="evidence" value="ECO:0007669"/>
    <property type="project" value="UniProtKB-UniRule"/>
</dbReference>
<comment type="catalytic activity">
    <reaction evidence="1 7">
        <text>L-glutamate = D-glutamate</text>
        <dbReference type="Rhea" id="RHEA:12813"/>
        <dbReference type="ChEBI" id="CHEBI:29985"/>
        <dbReference type="ChEBI" id="CHEBI:29986"/>
        <dbReference type="EC" id="5.1.1.3"/>
    </reaction>
</comment>
<proteinExistence type="inferred from homology"/>
<feature type="binding site" evidence="7">
    <location>
        <begin position="82"/>
        <end position="83"/>
    </location>
    <ligand>
        <name>substrate</name>
    </ligand>
</feature>
<sequence length="274" mass="29393">MKAQVSGRCAGPILVFDSGLGGLSVVAELRRYLPESGLAYVCDNAMLPYGTKPDAWLIRRIVQVCTAAVRESRAVALVVACNTASTLALEALRQCLAIPVVGTVPAIKPACRISKSGHIALLATSATVNRPYTRRLIRDFAGHCQVRCLAADPLVEQAEFALTDRPVDLARVASCIEPLWEDPALDTVVLGCTHFPLLTDRLDDMAPRPVAWVDSGAAIARRVEAVVEACAPRSAKEPAWTTRLDPTIEIALCRYGFAAATRLTLSSHACTYPS</sequence>
<dbReference type="GO" id="GO:0008360">
    <property type="term" value="P:regulation of cell shape"/>
    <property type="evidence" value="ECO:0007669"/>
    <property type="project" value="UniProtKB-KW"/>
</dbReference>
<comment type="pathway">
    <text evidence="7">Cell wall biogenesis; peptidoglycan biosynthesis.</text>
</comment>
<dbReference type="EMBL" id="CP042382">
    <property type="protein sequence ID" value="QEA39446.1"/>
    <property type="molecule type" value="Genomic_DNA"/>
</dbReference>
<dbReference type="PROSITE" id="PS00924">
    <property type="entry name" value="ASP_GLU_RACEMASE_2"/>
    <property type="match status" value="1"/>
</dbReference>
<keyword evidence="4 7" id="KW-0573">Peptidoglycan synthesis</keyword>
<dbReference type="InterPro" id="IPR018187">
    <property type="entry name" value="Asp/Glu_racemase_AS_1"/>
</dbReference>
<keyword evidence="3 7" id="KW-0133">Cell shape</keyword>
<evidence type="ECO:0000256" key="2">
    <source>
        <dbReference type="ARBA" id="ARBA00013090"/>
    </source>
</evidence>
<dbReference type="Proteomes" id="UP000321272">
    <property type="component" value="Chromosome"/>
</dbReference>
<dbReference type="Pfam" id="PF01177">
    <property type="entry name" value="Asp_Glu_race"/>
    <property type="match status" value="1"/>
</dbReference>
<dbReference type="InterPro" id="IPR004391">
    <property type="entry name" value="Glu_race"/>
</dbReference>
<evidence type="ECO:0000256" key="6">
    <source>
        <dbReference type="ARBA" id="ARBA00023316"/>
    </source>
</evidence>
<dbReference type="RefSeq" id="WP_147184497.1">
    <property type="nucleotide sequence ID" value="NZ_CP042382.1"/>
</dbReference>
<dbReference type="GO" id="GO:0009252">
    <property type="term" value="P:peptidoglycan biosynthetic process"/>
    <property type="evidence" value="ECO:0007669"/>
    <property type="project" value="UniProtKB-UniRule"/>
</dbReference>
<comment type="similarity">
    <text evidence="7">Belongs to the aspartate/glutamate racemases family.</text>
</comment>
<protein>
    <recommendedName>
        <fullName evidence="2 7">Glutamate racemase</fullName>
        <ecNumber evidence="2 7">5.1.1.3</ecNumber>
    </recommendedName>
</protein>
<dbReference type="PANTHER" id="PTHR21198:SF2">
    <property type="entry name" value="GLUTAMATE RACEMASE"/>
    <property type="match status" value="1"/>
</dbReference>
<dbReference type="SUPFAM" id="SSF53681">
    <property type="entry name" value="Aspartate/glutamate racemase"/>
    <property type="match status" value="2"/>
</dbReference>
<dbReference type="UniPathway" id="UPA00219"/>
<dbReference type="HAMAP" id="MF_00258">
    <property type="entry name" value="Glu_racemase"/>
    <property type="match status" value="1"/>
</dbReference>
<dbReference type="InterPro" id="IPR015942">
    <property type="entry name" value="Asp/Glu/hydantoin_racemase"/>
</dbReference>
<feature type="active site" description="Proton donor/acceptor" evidence="7">
    <location>
        <position position="81"/>
    </location>
</feature>
<name>A0A5B8SS19_9GAMM</name>
<feature type="binding site" evidence="7">
    <location>
        <begin position="193"/>
        <end position="194"/>
    </location>
    <ligand>
        <name>substrate</name>
    </ligand>
</feature>
<dbReference type="PANTHER" id="PTHR21198">
    <property type="entry name" value="GLUTAMATE RACEMASE"/>
    <property type="match status" value="1"/>
</dbReference>
<evidence type="ECO:0000256" key="7">
    <source>
        <dbReference type="HAMAP-Rule" id="MF_00258"/>
    </source>
</evidence>
<dbReference type="NCBIfam" id="TIGR00067">
    <property type="entry name" value="glut_race"/>
    <property type="match status" value="1"/>
</dbReference>
<evidence type="ECO:0000313" key="8">
    <source>
        <dbReference type="EMBL" id="QEA39446.1"/>
    </source>
</evidence>
<evidence type="ECO:0000313" key="9">
    <source>
        <dbReference type="Proteomes" id="UP000321272"/>
    </source>
</evidence>
<reference evidence="8 9" key="1">
    <citation type="submission" date="2019-06" db="EMBL/GenBank/DDBJ databases">
        <title>Genome analyses of bacteria isolated from kimchi.</title>
        <authorList>
            <person name="Lee S."/>
            <person name="Ahn S."/>
            <person name="Roh S."/>
        </authorList>
    </citation>
    <scope>NUCLEOTIDE SEQUENCE [LARGE SCALE GENOMIC DNA]</scope>
    <source>
        <strain evidence="8 9">CBA4606</strain>
    </source>
</reference>
<dbReference type="Gene3D" id="3.40.50.1860">
    <property type="match status" value="2"/>
</dbReference>
<evidence type="ECO:0000256" key="4">
    <source>
        <dbReference type="ARBA" id="ARBA00022984"/>
    </source>
</evidence>
<dbReference type="InterPro" id="IPR033134">
    <property type="entry name" value="Asp/Glu_racemase_AS_2"/>
</dbReference>
<keyword evidence="9" id="KW-1185">Reference proteome</keyword>
<dbReference type="GO" id="GO:0071555">
    <property type="term" value="P:cell wall organization"/>
    <property type="evidence" value="ECO:0007669"/>
    <property type="project" value="UniProtKB-KW"/>
</dbReference>
<comment type="function">
    <text evidence="7">Provides the (R)-glutamate required for cell wall biosynthesis.</text>
</comment>
<evidence type="ECO:0000256" key="5">
    <source>
        <dbReference type="ARBA" id="ARBA00023235"/>
    </source>
</evidence>
<keyword evidence="6 7" id="KW-0961">Cell wall biogenesis/degradation</keyword>
<dbReference type="EC" id="5.1.1.3" evidence="2 7"/>
<feature type="binding site" evidence="7">
    <location>
        <begin position="49"/>
        <end position="50"/>
    </location>
    <ligand>
        <name>substrate</name>
    </ligand>
</feature>
<evidence type="ECO:0000256" key="1">
    <source>
        <dbReference type="ARBA" id="ARBA00001602"/>
    </source>
</evidence>
<dbReference type="InterPro" id="IPR001920">
    <property type="entry name" value="Asp/Glu_race"/>
</dbReference>
<feature type="binding site" evidence="7">
    <location>
        <begin position="17"/>
        <end position="18"/>
    </location>
    <ligand>
        <name>substrate</name>
    </ligand>
</feature>
<feature type="active site" description="Proton donor/acceptor" evidence="7">
    <location>
        <position position="192"/>
    </location>
</feature>
<dbReference type="AlphaFoldDB" id="A0A5B8SS19"/>
<dbReference type="OrthoDB" id="9801055at2"/>
<dbReference type="KEGG" id="paur:FGL86_10395"/>
<dbReference type="PROSITE" id="PS00923">
    <property type="entry name" value="ASP_GLU_RACEMASE_1"/>
    <property type="match status" value="1"/>
</dbReference>